<dbReference type="EMBL" id="JAFLVR010000021">
    <property type="protein sequence ID" value="MBO0452644.1"/>
    <property type="molecule type" value="Genomic_DNA"/>
</dbReference>
<evidence type="ECO:0000256" key="1">
    <source>
        <dbReference type="ARBA" id="ARBA00009067"/>
    </source>
</evidence>
<keyword evidence="2" id="KW-0812">Transmembrane</keyword>
<dbReference type="InterPro" id="IPR003675">
    <property type="entry name" value="Rce1/LyrA-like_dom"/>
</dbReference>
<comment type="caution">
    <text evidence="4">The sequence shown here is derived from an EMBL/GenBank/DDBJ whole genome shotgun (WGS) entry which is preliminary data.</text>
</comment>
<dbReference type="Proteomes" id="UP000664495">
    <property type="component" value="Unassembled WGS sequence"/>
</dbReference>
<keyword evidence="4" id="KW-0378">Hydrolase</keyword>
<feature type="domain" description="CAAX prenyl protease 2/Lysostaphin resistance protein A-like" evidence="3">
    <location>
        <begin position="110"/>
        <end position="214"/>
    </location>
</feature>
<evidence type="ECO:0000256" key="2">
    <source>
        <dbReference type="SAM" id="Phobius"/>
    </source>
</evidence>
<dbReference type="Pfam" id="PF02517">
    <property type="entry name" value="Rce1-like"/>
    <property type="match status" value="1"/>
</dbReference>
<name>A0ABS3HGU3_9ENTE</name>
<protein>
    <submittedName>
        <fullName evidence="4">CPBP family intramembrane metalloprotease</fullName>
    </submittedName>
</protein>
<organism evidence="4 5">
    <name type="scientific">Candidatus Enterococcus murrayae</name>
    <dbReference type="NCBI Taxonomy" id="2815321"/>
    <lineage>
        <taxon>Bacteria</taxon>
        <taxon>Bacillati</taxon>
        <taxon>Bacillota</taxon>
        <taxon>Bacilli</taxon>
        <taxon>Lactobacillales</taxon>
        <taxon>Enterococcaceae</taxon>
        <taxon>Enterococcus</taxon>
    </lineage>
</organism>
<dbReference type="GO" id="GO:0008237">
    <property type="term" value="F:metallopeptidase activity"/>
    <property type="evidence" value="ECO:0007669"/>
    <property type="project" value="UniProtKB-KW"/>
</dbReference>
<reference evidence="4 5" key="1">
    <citation type="submission" date="2021-03" db="EMBL/GenBank/DDBJ databases">
        <title>Enterococcal diversity collection.</title>
        <authorList>
            <person name="Gilmore M.S."/>
            <person name="Schwartzman J."/>
            <person name="Van Tyne D."/>
            <person name="Martin M."/>
            <person name="Earl A.M."/>
            <person name="Manson A.L."/>
            <person name="Straub T."/>
            <person name="Salamzade R."/>
            <person name="Saavedra J."/>
            <person name="Lebreton F."/>
            <person name="Prichula J."/>
            <person name="Schaufler K."/>
            <person name="Gaca A."/>
            <person name="Sgardioli B."/>
            <person name="Wagenaar J."/>
            <person name="Strong T."/>
        </authorList>
    </citation>
    <scope>NUCLEOTIDE SEQUENCE [LARGE SCALE GENOMIC DNA]</scope>
    <source>
        <strain evidence="4 5">MJM16</strain>
    </source>
</reference>
<keyword evidence="2" id="KW-1133">Transmembrane helix</keyword>
<evidence type="ECO:0000313" key="5">
    <source>
        <dbReference type="Proteomes" id="UP000664495"/>
    </source>
</evidence>
<keyword evidence="5" id="KW-1185">Reference proteome</keyword>
<accession>A0ABS3HGU3</accession>
<feature type="transmembrane region" description="Helical" evidence="2">
    <location>
        <begin position="174"/>
        <end position="194"/>
    </location>
</feature>
<proteinExistence type="inferred from homology"/>
<feature type="transmembrane region" description="Helical" evidence="2">
    <location>
        <begin position="231"/>
        <end position="251"/>
    </location>
</feature>
<gene>
    <name evidence="4" type="ORF">JZO85_10205</name>
</gene>
<feature type="transmembrane region" description="Helical" evidence="2">
    <location>
        <begin position="69"/>
        <end position="90"/>
    </location>
</feature>
<dbReference type="RefSeq" id="WP_207108416.1">
    <property type="nucleotide sequence ID" value="NZ_JAFLVR010000021.1"/>
</dbReference>
<keyword evidence="4" id="KW-0645">Protease</keyword>
<dbReference type="InterPro" id="IPR042150">
    <property type="entry name" value="MmRce1-like"/>
</dbReference>
<dbReference type="PANTHER" id="PTHR35797">
    <property type="entry name" value="PROTEASE-RELATED"/>
    <property type="match status" value="1"/>
</dbReference>
<comment type="similarity">
    <text evidence="1">Belongs to the UPF0177 family.</text>
</comment>
<feature type="transmembrane region" description="Helical" evidence="2">
    <location>
        <begin position="7"/>
        <end position="25"/>
    </location>
</feature>
<keyword evidence="2" id="KW-0472">Membrane</keyword>
<dbReference type="PANTHER" id="PTHR35797:SF1">
    <property type="entry name" value="PROTEASE"/>
    <property type="match status" value="1"/>
</dbReference>
<sequence>MRNTKKAVITFLILCFALSTIFYVLIINYQIMNMSYLLMWCPGIAAIIVKRLYHRDEKMFNLKKGKLKYVLSGIEIPLLYSLSSYGIYLIMRGNGVITGNTLRTLLSQPLILLLYIAIFFITALGEEIGWRGFLNREMFELFGYRKGAFLTGCIWAIWHLPLIVTGYVSSIPVWYQVPIYVIQCIAMSYPMSYLSLKSKSVWPAAVFHFAHNFVIQILLDQSIGGQNKPYLVGETGILTIAIILIVCYFYAKKPLDSLEESRAFENR</sequence>
<feature type="transmembrane region" description="Helical" evidence="2">
    <location>
        <begin position="201"/>
        <end position="219"/>
    </location>
</feature>
<feature type="transmembrane region" description="Helical" evidence="2">
    <location>
        <begin position="31"/>
        <end position="49"/>
    </location>
</feature>
<keyword evidence="4" id="KW-0482">Metalloprotease</keyword>
<feature type="transmembrane region" description="Helical" evidence="2">
    <location>
        <begin position="148"/>
        <end position="168"/>
    </location>
</feature>
<evidence type="ECO:0000259" key="3">
    <source>
        <dbReference type="Pfam" id="PF02517"/>
    </source>
</evidence>
<feature type="transmembrane region" description="Helical" evidence="2">
    <location>
        <begin position="110"/>
        <end position="128"/>
    </location>
</feature>
<evidence type="ECO:0000313" key="4">
    <source>
        <dbReference type="EMBL" id="MBO0452644.1"/>
    </source>
</evidence>